<organism evidence="1 2">
    <name type="scientific">Jatropha curcas</name>
    <name type="common">Barbados nut</name>
    <dbReference type="NCBI Taxonomy" id="180498"/>
    <lineage>
        <taxon>Eukaryota</taxon>
        <taxon>Viridiplantae</taxon>
        <taxon>Streptophyta</taxon>
        <taxon>Embryophyta</taxon>
        <taxon>Tracheophyta</taxon>
        <taxon>Spermatophyta</taxon>
        <taxon>Magnoliopsida</taxon>
        <taxon>eudicotyledons</taxon>
        <taxon>Gunneridae</taxon>
        <taxon>Pentapetalae</taxon>
        <taxon>rosids</taxon>
        <taxon>fabids</taxon>
        <taxon>Malpighiales</taxon>
        <taxon>Euphorbiaceae</taxon>
        <taxon>Crotonoideae</taxon>
        <taxon>Jatropheae</taxon>
        <taxon>Jatropha</taxon>
    </lineage>
</organism>
<gene>
    <name evidence="1" type="ORF">JCGZ_25451</name>
</gene>
<accession>A0A067L4F9</accession>
<sequence length="85" mass="9416">MSQISEIPASAYTPEMENLGALPEIPTFDGEPVPVSRNPLTPGTWPLQLLPSPGMEFAVRYEMSQMHGFQSEVSKNFLNFTAFDP</sequence>
<dbReference type="AlphaFoldDB" id="A0A067L4F9"/>
<dbReference type="Proteomes" id="UP000027138">
    <property type="component" value="Unassembled WGS sequence"/>
</dbReference>
<protein>
    <submittedName>
        <fullName evidence="1">Uncharacterized protein</fullName>
    </submittedName>
</protein>
<name>A0A067L4F9_JATCU</name>
<proteinExistence type="predicted"/>
<evidence type="ECO:0000313" key="1">
    <source>
        <dbReference type="EMBL" id="KDP43346.1"/>
    </source>
</evidence>
<reference evidence="1 2" key="1">
    <citation type="journal article" date="2014" name="PLoS ONE">
        <title>Global Analysis of Gene Expression Profiles in Physic Nut (Jatropha curcas L.) Seedlings Exposed to Salt Stress.</title>
        <authorList>
            <person name="Zhang L."/>
            <person name="Zhang C."/>
            <person name="Wu P."/>
            <person name="Chen Y."/>
            <person name="Li M."/>
            <person name="Jiang H."/>
            <person name="Wu G."/>
        </authorList>
    </citation>
    <scope>NUCLEOTIDE SEQUENCE [LARGE SCALE GENOMIC DNA]</scope>
    <source>
        <strain evidence="2">cv. GZQX0401</strain>
        <tissue evidence="1">Young leaves</tissue>
    </source>
</reference>
<dbReference type="EMBL" id="KK914271">
    <property type="protein sequence ID" value="KDP43346.1"/>
    <property type="molecule type" value="Genomic_DNA"/>
</dbReference>
<evidence type="ECO:0000313" key="2">
    <source>
        <dbReference type="Proteomes" id="UP000027138"/>
    </source>
</evidence>
<keyword evidence="2" id="KW-1185">Reference proteome</keyword>